<keyword evidence="4" id="KW-0472">Membrane</keyword>
<proteinExistence type="predicted"/>
<evidence type="ECO:0000256" key="5">
    <source>
        <dbReference type="ARBA" id="ARBA00023180"/>
    </source>
</evidence>
<keyword evidence="12" id="KW-0732">Signal</keyword>
<accession>A0A8S0X0P3</accession>
<comment type="caution">
    <text evidence="13">The sequence shown here is derived from an EMBL/GenBank/DDBJ whole genome shotgun (WGS) entry which is preliminary data.</text>
</comment>
<keyword evidence="2" id="KW-1003">Cell membrane</keyword>
<evidence type="ECO:0000313" key="14">
    <source>
        <dbReference type="Proteomes" id="UP000494216"/>
    </source>
</evidence>
<evidence type="ECO:0000256" key="11">
    <source>
        <dbReference type="ARBA" id="ARBA00043078"/>
    </source>
</evidence>
<evidence type="ECO:0000256" key="1">
    <source>
        <dbReference type="ARBA" id="ARBA00004236"/>
    </source>
</evidence>
<gene>
    <name evidence="13" type="ORF">METHB2_280010</name>
</gene>
<comment type="subcellular location">
    <subcellularLocation>
        <location evidence="1">Cell membrane</location>
    </subcellularLocation>
</comment>
<comment type="function">
    <text evidence="9">Glucanases play a role in cell expansion during growth, in cell-cell fusion during mating, and in spore release during sporulation. This enzyme may be involved in beta-glucan degradation. Active on laminarin and lichenan.</text>
</comment>
<dbReference type="RefSeq" id="WP_174625642.1">
    <property type="nucleotide sequence ID" value="NZ_CADCXN010000056.1"/>
</dbReference>
<keyword evidence="14" id="KW-1185">Reference proteome</keyword>
<keyword evidence="8" id="KW-0624">Polysaccharide degradation</keyword>
<keyword evidence="5" id="KW-0325">Glycoprotein</keyword>
<reference evidence="13 14" key="1">
    <citation type="submission" date="2020-02" db="EMBL/GenBank/DDBJ databases">
        <authorList>
            <person name="Hogendoorn C."/>
        </authorList>
    </citation>
    <scope>NUCLEOTIDE SEQUENCE [LARGE SCALE GENOMIC DNA]</scope>
    <source>
        <strain evidence="13">METHB21</strain>
    </source>
</reference>
<keyword evidence="3" id="KW-0378">Hydrolase</keyword>
<dbReference type="Gene3D" id="3.20.20.80">
    <property type="entry name" value="Glycosidases"/>
    <property type="match status" value="1"/>
</dbReference>
<dbReference type="GO" id="GO:0005886">
    <property type="term" value="C:plasma membrane"/>
    <property type="evidence" value="ECO:0007669"/>
    <property type="project" value="UniProtKB-SubCell"/>
</dbReference>
<dbReference type="GO" id="GO:0071555">
    <property type="term" value="P:cell wall organization"/>
    <property type="evidence" value="ECO:0007669"/>
    <property type="project" value="UniProtKB-KW"/>
</dbReference>
<evidence type="ECO:0000256" key="9">
    <source>
        <dbReference type="ARBA" id="ARBA00037649"/>
    </source>
</evidence>
<sequence length="336" mass="37229">MKHFLLLITVSILVMNCQTGSAGQKAAALHPSTQNSKKDALQCAAFSPYVGKLSPDYGAHPSPELIDELLDKLVKETGFRCIMTYGVLNGLDYTFAAAEARHIKVIAIVWLDNDAAVNSQSIAKGIEVAKAFPKTIIKLSCGSEVRTRHGYAFDGEIMRCIDSLHKAGVTQPVTTIDIWWEWCNRTYPCQPNSFGKSVDWIGTNIFPWWDNKYSGIFPCTPAKKAADFHIARLKDIGRAYPGKEVIVTEFGWPNGPEGKGEINKTTGRPCDVASRKNQALVVRNTFKKLAEKNWSGVVFEAFSESWKPNDEGDFGKYWGICQGNPPYACAKGLRRN</sequence>
<organism evidence="13 14">
    <name type="scientific">Candidatus Methylobacter favarea</name>
    <dbReference type="NCBI Taxonomy" id="2707345"/>
    <lineage>
        <taxon>Bacteria</taxon>
        <taxon>Pseudomonadati</taxon>
        <taxon>Pseudomonadota</taxon>
        <taxon>Gammaproteobacteria</taxon>
        <taxon>Methylococcales</taxon>
        <taxon>Methylococcaceae</taxon>
        <taxon>Methylobacter</taxon>
    </lineage>
</organism>
<evidence type="ECO:0000256" key="2">
    <source>
        <dbReference type="ARBA" id="ARBA00022475"/>
    </source>
</evidence>
<evidence type="ECO:0000256" key="8">
    <source>
        <dbReference type="ARBA" id="ARBA00023326"/>
    </source>
</evidence>
<dbReference type="GO" id="GO:0016787">
    <property type="term" value="F:hydrolase activity"/>
    <property type="evidence" value="ECO:0007669"/>
    <property type="project" value="UniProtKB-KW"/>
</dbReference>
<evidence type="ECO:0000256" key="6">
    <source>
        <dbReference type="ARBA" id="ARBA00023277"/>
    </source>
</evidence>
<evidence type="ECO:0000256" key="12">
    <source>
        <dbReference type="SAM" id="SignalP"/>
    </source>
</evidence>
<evidence type="ECO:0000313" key="13">
    <source>
        <dbReference type="EMBL" id="CAA9890728.1"/>
    </source>
</evidence>
<dbReference type="Proteomes" id="UP000494216">
    <property type="component" value="Unassembled WGS sequence"/>
</dbReference>
<dbReference type="PANTHER" id="PTHR16631">
    <property type="entry name" value="GLUCAN 1,3-BETA-GLUCOSIDASE"/>
    <property type="match status" value="1"/>
</dbReference>
<dbReference type="AlphaFoldDB" id="A0A8S0X0P3"/>
<evidence type="ECO:0000256" key="3">
    <source>
        <dbReference type="ARBA" id="ARBA00022801"/>
    </source>
</evidence>
<name>A0A8S0X0P3_9GAMM</name>
<evidence type="ECO:0000256" key="10">
    <source>
        <dbReference type="ARBA" id="ARBA00042373"/>
    </source>
</evidence>
<dbReference type="SUPFAM" id="SSF51445">
    <property type="entry name" value="(Trans)glycosidases"/>
    <property type="match status" value="1"/>
</dbReference>
<dbReference type="EMBL" id="CADCXN010000056">
    <property type="protein sequence ID" value="CAA9890728.1"/>
    <property type="molecule type" value="Genomic_DNA"/>
</dbReference>
<dbReference type="PANTHER" id="PTHR16631:SF17">
    <property type="entry name" value="GLUCAN ENDO-1,3-BETA-GLUCOSIDASE BTGC"/>
    <property type="match status" value="1"/>
</dbReference>
<keyword evidence="6" id="KW-0119">Carbohydrate metabolism</keyword>
<protein>
    <recommendedName>
        <fullName evidence="11">Endo-1,3-beta-glucanase btgC</fullName>
    </recommendedName>
    <alternativeName>
        <fullName evidence="10">Laminarinase btgC</fullName>
    </alternativeName>
</protein>
<dbReference type="InterPro" id="IPR050732">
    <property type="entry name" value="Beta-glucan_modifiers"/>
</dbReference>
<feature type="signal peptide" evidence="12">
    <location>
        <begin position="1"/>
        <end position="22"/>
    </location>
</feature>
<evidence type="ECO:0000256" key="7">
    <source>
        <dbReference type="ARBA" id="ARBA00023316"/>
    </source>
</evidence>
<dbReference type="GO" id="GO:0000272">
    <property type="term" value="P:polysaccharide catabolic process"/>
    <property type="evidence" value="ECO:0007669"/>
    <property type="project" value="UniProtKB-KW"/>
</dbReference>
<dbReference type="InterPro" id="IPR017853">
    <property type="entry name" value="GH"/>
</dbReference>
<keyword evidence="7" id="KW-0961">Cell wall biogenesis/degradation</keyword>
<feature type="chain" id="PRO_5035833032" description="Endo-1,3-beta-glucanase btgC" evidence="12">
    <location>
        <begin position="23"/>
        <end position="336"/>
    </location>
</feature>
<evidence type="ECO:0000256" key="4">
    <source>
        <dbReference type="ARBA" id="ARBA00023136"/>
    </source>
</evidence>